<proteinExistence type="predicted"/>
<sequence>MACCFCNRPIDVVIAVALTEKGCKTINEISDCLESSNIHVTSGQRVHVKCRLDYTRRPAANKSVDENKNPTVAARRSGSPIFNLKVNRQSTITENVARMSISEDEWGKIVLSRIEFARDLHAVDAVYHNSCNVNFRTGKQIPKGHDGEGEEKYQNRTLGRRTDTIKDAAFLKVARFLEDNDEEQLTIYDLVSLMEMYLEDDNEAPYSNVHMKARLHQHFGNEIAINSINNQNVVTFRETTASIISDLYKKPKGDDSEVEKAKIIQIAARLIKMQKYGRSAAVHQGTDIPSYTPDKQVQYIADNVDHNTRTLDGSGTFHDMGIIAVITPSLIGKKLIPKRDVTSDVVFDGYESGRSTKDSTHERRSSVCGPSVEFDGKMVLRIKKDVFLSNPANKQRFIYLLGDKLQRSGYTVLHAPGDADLAIVETAIQSAKTTTTALVGEDTDLLILLCHYADANDHDILFMPQTKQKSGTMRVWNIKNTVEALGPDICKNIMFAHAILGCDTTSALYGLGKGLSLKMLTSDATLLELIRCNSLCSCLNGIVGAVYHSLRVYQQVQQWRGLALPPEDCGLKEMDGKLPPQRTLVENGLLQNVDKAVTIPPRLT</sequence>
<evidence type="ECO:0000313" key="2">
    <source>
        <dbReference type="Proteomes" id="UP000001593"/>
    </source>
</evidence>
<evidence type="ECO:0000313" key="1">
    <source>
        <dbReference type="EMBL" id="EDO49780.1"/>
    </source>
</evidence>
<dbReference type="eggNOG" id="ENOG502SP5G">
    <property type="taxonomic scope" value="Eukaryota"/>
</dbReference>
<dbReference type="PANTHER" id="PTHR46704">
    <property type="entry name" value="CXC DOMAIN-CONTAINING PROTEIN-RELATED"/>
    <property type="match status" value="1"/>
</dbReference>
<dbReference type="PhylomeDB" id="A7RFU5"/>
<dbReference type="HOGENOM" id="CLU_452215_0_0_1"/>
<name>A7RFU5_NEMVE</name>
<keyword evidence="2" id="KW-1185">Reference proteome</keyword>
<reference evidence="1 2" key="1">
    <citation type="journal article" date="2007" name="Science">
        <title>Sea anemone genome reveals ancestral eumetazoan gene repertoire and genomic organization.</title>
        <authorList>
            <person name="Putnam N.H."/>
            <person name="Srivastava M."/>
            <person name="Hellsten U."/>
            <person name="Dirks B."/>
            <person name="Chapman J."/>
            <person name="Salamov A."/>
            <person name="Terry A."/>
            <person name="Shapiro H."/>
            <person name="Lindquist E."/>
            <person name="Kapitonov V.V."/>
            <person name="Jurka J."/>
            <person name="Genikhovich G."/>
            <person name="Grigoriev I.V."/>
            <person name="Lucas S.M."/>
            <person name="Steele R.E."/>
            <person name="Finnerty J.R."/>
            <person name="Technau U."/>
            <person name="Martindale M.Q."/>
            <person name="Rokhsar D.S."/>
        </authorList>
    </citation>
    <scope>NUCLEOTIDE SEQUENCE [LARGE SCALE GENOMIC DNA]</scope>
    <source>
        <strain evidence="2">CH2 X CH6</strain>
    </source>
</reference>
<organism evidence="1 2">
    <name type="scientific">Nematostella vectensis</name>
    <name type="common">Starlet sea anemone</name>
    <dbReference type="NCBI Taxonomy" id="45351"/>
    <lineage>
        <taxon>Eukaryota</taxon>
        <taxon>Metazoa</taxon>
        <taxon>Cnidaria</taxon>
        <taxon>Anthozoa</taxon>
        <taxon>Hexacorallia</taxon>
        <taxon>Actiniaria</taxon>
        <taxon>Edwardsiidae</taxon>
        <taxon>Nematostella</taxon>
    </lineage>
</organism>
<accession>A7RFU5</accession>
<gene>
    <name evidence="1" type="ORF">NEMVEDRAFT_v1g196570</name>
</gene>
<dbReference type="AlphaFoldDB" id="A7RFU5"/>
<dbReference type="EMBL" id="DS469508">
    <property type="protein sequence ID" value="EDO49780.1"/>
    <property type="molecule type" value="Genomic_DNA"/>
</dbReference>
<protein>
    <submittedName>
        <fullName evidence="1">Uncharacterized protein</fullName>
    </submittedName>
</protein>
<dbReference type="InParanoid" id="A7RFU5"/>
<dbReference type="PANTHER" id="PTHR46704:SF1">
    <property type="entry name" value="TELOMERE LENGTH REGULATION PROTEIN TEL2 HOMOLOG"/>
    <property type="match status" value="1"/>
</dbReference>
<dbReference type="Proteomes" id="UP000001593">
    <property type="component" value="Unassembled WGS sequence"/>
</dbReference>